<dbReference type="FunFam" id="3.20.20.70:FF:000016">
    <property type="entry name" value="Triosephosphate isomerase"/>
    <property type="match status" value="1"/>
</dbReference>
<dbReference type="InterPro" id="IPR022896">
    <property type="entry name" value="TrioseP_Isoase_bac/euk"/>
</dbReference>
<evidence type="ECO:0000256" key="3">
    <source>
        <dbReference type="ARBA" id="ARBA00004742"/>
    </source>
</evidence>
<dbReference type="GO" id="GO:0019563">
    <property type="term" value="P:glycerol catabolic process"/>
    <property type="evidence" value="ECO:0007669"/>
    <property type="project" value="TreeGrafter"/>
</dbReference>
<dbReference type="NCBIfam" id="TIGR00419">
    <property type="entry name" value="tim"/>
    <property type="match status" value="1"/>
</dbReference>
<dbReference type="PROSITE" id="PS00171">
    <property type="entry name" value="TIM_1"/>
    <property type="match status" value="1"/>
</dbReference>
<dbReference type="AlphaFoldDB" id="A0A7S3YNX7"/>
<comment type="catalytic activity">
    <reaction evidence="14">
        <text>D-glyceraldehyde 3-phosphate = dihydroxyacetone phosphate</text>
        <dbReference type="Rhea" id="RHEA:18585"/>
        <dbReference type="ChEBI" id="CHEBI:57642"/>
        <dbReference type="ChEBI" id="CHEBI:59776"/>
        <dbReference type="EC" id="5.3.1.1"/>
    </reaction>
    <physiologicalReaction direction="left-to-right" evidence="14">
        <dbReference type="Rhea" id="RHEA:18586"/>
    </physiologicalReaction>
</comment>
<feature type="transmembrane region" description="Helical" evidence="16">
    <location>
        <begin position="332"/>
        <end position="353"/>
    </location>
</feature>
<evidence type="ECO:0000256" key="5">
    <source>
        <dbReference type="ARBA" id="ARBA00007524"/>
    </source>
</evidence>
<keyword evidence="12" id="KW-0324">Glycolysis</keyword>
<dbReference type="GO" id="GO:0005829">
    <property type="term" value="C:cytosol"/>
    <property type="evidence" value="ECO:0007669"/>
    <property type="project" value="TreeGrafter"/>
</dbReference>
<dbReference type="Pfam" id="PF03073">
    <property type="entry name" value="TspO_MBR"/>
    <property type="match status" value="1"/>
</dbReference>
<dbReference type="GO" id="GO:0004807">
    <property type="term" value="F:triose-phosphate isomerase activity"/>
    <property type="evidence" value="ECO:0007669"/>
    <property type="project" value="UniProtKB-EC"/>
</dbReference>
<gene>
    <name evidence="18" type="ORF">LGLO00237_LOCUS8976</name>
</gene>
<evidence type="ECO:0000256" key="8">
    <source>
        <dbReference type="ARBA" id="ARBA00022432"/>
    </source>
</evidence>
<comment type="similarity">
    <text evidence="5">Belongs to the TspO/BZRP family.</text>
</comment>
<evidence type="ECO:0000256" key="16">
    <source>
        <dbReference type="SAM" id="Phobius"/>
    </source>
</evidence>
<keyword evidence="11 16" id="KW-0472">Membrane</keyword>
<evidence type="ECO:0000256" key="1">
    <source>
        <dbReference type="ARBA" id="ARBA00004141"/>
    </source>
</evidence>
<evidence type="ECO:0000256" key="14">
    <source>
        <dbReference type="ARBA" id="ARBA00052432"/>
    </source>
</evidence>
<organism evidence="18">
    <name type="scientific">Lotharella globosa</name>
    <dbReference type="NCBI Taxonomy" id="91324"/>
    <lineage>
        <taxon>Eukaryota</taxon>
        <taxon>Sar</taxon>
        <taxon>Rhizaria</taxon>
        <taxon>Cercozoa</taxon>
        <taxon>Chlorarachniophyceae</taxon>
        <taxon>Lotharella</taxon>
    </lineage>
</organism>
<comment type="pathway">
    <text evidence="2">Carbohydrate degradation; glycolysis; D-glyceraldehyde 3-phosphate from glycerone phosphate: step 1/1.</text>
</comment>
<keyword evidence="13" id="KW-0413">Isomerase</keyword>
<evidence type="ECO:0000256" key="10">
    <source>
        <dbReference type="ARBA" id="ARBA00022989"/>
    </source>
</evidence>
<keyword evidence="10 16" id="KW-1133">Transmembrane helix</keyword>
<evidence type="ECO:0000256" key="2">
    <source>
        <dbReference type="ARBA" id="ARBA00004680"/>
    </source>
</evidence>
<dbReference type="GO" id="GO:0006096">
    <property type="term" value="P:glycolytic process"/>
    <property type="evidence" value="ECO:0007669"/>
    <property type="project" value="UniProtKB-KW"/>
</dbReference>
<evidence type="ECO:0000256" key="4">
    <source>
        <dbReference type="ARBA" id="ARBA00007422"/>
    </source>
</evidence>
<comment type="function">
    <text evidence="15">Catalyzes the interconversion of glyceraldehyde 3-phosphate and dihydroxyacetone phosphate in the glycolytic and gluconeogenic pathways.</text>
</comment>
<keyword evidence="8" id="KW-0312">Gluconeogenesis</keyword>
<dbReference type="Gene3D" id="3.20.20.70">
    <property type="entry name" value="Aldolase class I"/>
    <property type="match status" value="1"/>
</dbReference>
<dbReference type="Gene3D" id="1.20.1260.100">
    <property type="entry name" value="TspO/MBR protein"/>
    <property type="match status" value="1"/>
</dbReference>
<dbReference type="InterPro" id="IPR020861">
    <property type="entry name" value="Triosephosphate_isomerase_AS"/>
</dbReference>
<comment type="pathway">
    <text evidence="3">Carbohydrate biosynthesis; gluconeogenesis.</text>
</comment>
<evidence type="ECO:0000256" key="6">
    <source>
        <dbReference type="ARBA" id="ARBA00011738"/>
    </source>
</evidence>
<dbReference type="CDD" id="cd15904">
    <property type="entry name" value="TSPO_MBR"/>
    <property type="match status" value="1"/>
</dbReference>
<dbReference type="InterPro" id="IPR000652">
    <property type="entry name" value="Triosephosphate_isomerase"/>
</dbReference>
<dbReference type="EC" id="5.3.1.1" evidence="7"/>
<dbReference type="InterPro" id="IPR004307">
    <property type="entry name" value="TspO_MBR"/>
</dbReference>
<proteinExistence type="inferred from homology"/>
<evidence type="ECO:0000256" key="17">
    <source>
        <dbReference type="SAM" id="SignalP"/>
    </source>
</evidence>
<dbReference type="PROSITE" id="PS51440">
    <property type="entry name" value="TIM_2"/>
    <property type="match status" value="1"/>
</dbReference>
<dbReference type="InterPro" id="IPR035990">
    <property type="entry name" value="TIM_sf"/>
</dbReference>
<feature type="transmembrane region" description="Helical" evidence="16">
    <location>
        <begin position="496"/>
        <end position="515"/>
    </location>
</feature>
<evidence type="ECO:0000256" key="7">
    <source>
        <dbReference type="ARBA" id="ARBA00011940"/>
    </source>
</evidence>
<evidence type="ECO:0000256" key="15">
    <source>
        <dbReference type="ARBA" id="ARBA00056661"/>
    </source>
</evidence>
<feature type="signal peptide" evidence="17">
    <location>
        <begin position="1"/>
        <end position="17"/>
    </location>
</feature>
<protein>
    <recommendedName>
        <fullName evidence="7">triose-phosphate isomerase</fullName>
        <ecNumber evidence="7">5.3.1.1</ecNumber>
    </recommendedName>
</protein>
<evidence type="ECO:0000313" key="18">
    <source>
        <dbReference type="EMBL" id="CAE0657408.1"/>
    </source>
</evidence>
<reference evidence="18" key="1">
    <citation type="submission" date="2021-01" db="EMBL/GenBank/DDBJ databases">
        <authorList>
            <person name="Corre E."/>
            <person name="Pelletier E."/>
            <person name="Niang G."/>
            <person name="Scheremetjew M."/>
            <person name="Finn R."/>
            <person name="Kale V."/>
            <person name="Holt S."/>
            <person name="Cochrane G."/>
            <person name="Meng A."/>
            <person name="Brown T."/>
            <person name="Cohen L."/>
        </authorList>
    </citation>
    <scope>NUCLEOTIDE SEQUENCE</scope>
    <source>
        <strain evidence="18">CCCM811</strain>
    </source>
</reference>
<comment type="subunit">
    <text evidence="6">Homodimer.</text>
</comment>
<keyword evidence="17" id="KW-0732">Signal</keyword>
<feature type="chain" id="PRO_5031531360" description="triose-phosphate isomerase" evidence="17">
    <location>
        <begin position="18"/>
        <end position="561"/>
    </location>
</feature>
<dbReference type="PANTHER" id="PTHR21139">
    <property type="entry name" value="TRIOSEPHOSPHATE ISOMERASE"/>
    <property type="match status" value="1"/>
</dbReference>
<feature type="transmembrane region" description="Helical" evidence="16">
    <location>
        <begin position="413"/>
        <end position="434"/>
    </location>
</feature>
<accession>A0A7S3YNX7</accession>
<dbReference type="InterPro" id="IPR013785">
    <property type="entry name" value="Aldolase_TIM"/>
</dbReference>
<evidence type="ECO:0000256" key="9">
    <source>
        <dbReference type="ARBA" id="ARBA00022692"/>
    </source>
</evidence>
<keyword evidence="9 16" id="KW-0812">Transmembrane</keyword>
<dbReference type="GO" id="GO:0006094">
    <property type="term" value="P:gluconeogenesis"/>
    <property type="evidence" value="ECO:0007669"/>
    <property type="project" value="UniProtKB-KW"/>
</dbReference>
<dbReference type="Pfam" id="PF00121">
    <property type="entry name" value="TIM"/>
    <property type="match status" value="1"/>
</dbReference>
<evidence type="ECO:0000256" key="12">
    <source>
        <dbReference type="ARBA" id="ARBA00023152"/>
    </source>
</evidence>
<dbReference type="EMBL" id="HBIV01012060">
    <property type="protein sequence ID" value="CAE0657408.1"/>
    <property type="molecule type" value="Transcribed_RNA"/>
</dbReference>
<dbReference type="CDD" id="cd00311">
    <property type="entry name" value="TIM"/>
    <property type="match status" value="1"/>
</dbReference>
<dbReference type="GO" id="GO:0016020">
    <property type="term" value="C:membrane"/>
    <property type="evidence" value="ECO:0007669"/>
    <property type="project" value="UniProtKB-SubCell"/>
</dbReference>
<sequence>MAAKLLPLALAATAALAAPSLSRTASAARVAAAPQPAWPTFSQAGVAAKTKGRVPRGVQTRSTPVVDYNRKFWVGGNWKCNGDKKAISNLITGLNEGPQIDPDIEVVCAPPIVYMDKARNELRDDFQVAAQNVGLRGTGAFTGESSASMVKDAGGQWAILGHSERRHSSAIDESDKEVAMKVKQCIDNNIKVVLCVGETLDQRKEGKTFSVVTRQLLAVAMQVSPKYWADNIVIAYEPVWAIGTGKVASAEQAQEVHEHIRNWMTNALGPRTSQYVRVVYGGSVNINTARSLSKEQDIDGFLVGGASLDAQTFLRIINSKNEPKVELDKKAVARYVLATGAQFGIITTVLYAIQKAFDFYNQPVPILLVLGLFGFLSVRSRVFSLMDNSRPKPSNVDPAFSQRLMPKWTPPPVAFPVIWSLIAVLRTMASVTAFEFAGGRLLNPALLAMLAHLSIGDTWNTINNVERRMGTAVVGVLAVLASVVAVEFAFMKTSTLAGVLLAPSVVWIGIAAALVTQIYRINNPKDGTEPLWPVQGRASAELKLPFMKYLDRLRLKTPQRA</sequence>
<dbReference type="GO" id="GO:0046166">
    <property type="term" value="P:glyceraldehyde-3-phosphate biosynthetic process"/>
    <property type="evidence" value="ECO:0007669"/>
    <property type="project" value="TreeGrafter"/>
</dbReference>
<name>A0A7S3YNX7_9EUKA</name>
<feature type="transmembrane region" description="Helical" evidence="16">
    <location>
        <begin position="365"/>
        <end position="383"/>
    </location>
</feature>
<comment type="subcellular location">
    <subcellularLocation>
        <location evidence="1">Membrane</location>
        <topology evidence="1">Multi-pass membrane protein</topology>
    </subcellularLocation>
</comment>
<evidence type="ECO:0000256" key="13">
    <source>
        <dbReference type="ARBA" id="ARBA00023235"/>
    </source>
</evidence>
<comment type="similarity">
    <text evidence="4">Belongs to the triosephosphate isomerase family.</text>
</comment>
<dbReference type="SUPFAM" id="SSF51351">
    <property type="entry name" value="Triosephosphate isomerase (TIM)"/>
    <property type="match status" value="1"/>
</dbReference>
<dbReference type="HAMAP" id="MF_00147_B">
    <property type="entry name" value="TIM_B"/>
    <property type="match status" value="1"/>
</dbReference>
<feature type="transmembrane region" description="Helical" evidence="16">
    <location>
        <begin position="469"/>
        <end position="490"/>
    </location>
</feature>
<dbReference type="InterPro" id="IPR038330">
    <property type="entry name" value="TspO/MBR-related_sf"/>
</dbReference>
<evidence type="ECO:0000256" key="11">
    <source>
        <dbReference type="ARBA" id="ARBA00023136"/>
    </source>
</evidence>
<dbReference type="PANTHER" id="PTHR21139:SF2">
    <property type="entry name" value="TRIOSEPHOSPHATE ISOMERASE"/>
    <property type="match status" value="1"/>
</dbReference>